<organism evidence="2 3">
    <name type="scientific">Sanguibacter antarcticus</name>
    <dbReference type="NCBI Taxonomy" id="372484"/>
    <lineage>
        <taxon>Bacteria</taxon>
        <taxon>Bacillati</taxon>
        <taxon>Actinomycetota</taxon>
        <taxon>Actinomycetes</taxon>
        <taxon>Micrococcales</taxon>
        <taxon>Sanguibacteraceae</taxon>
        <taxon>Sanguibacter</taxon>
    </lineage>
</organism>
<feature type="transmembrane region" description="Helical" evidence="1">
    <location>
        <begin position="208"/>
        <end position="230"/>
    </location>
</feature>
<feature type="transmembrane region" description="Helical" evidence="1">
    <location>
        <begin position="122"/>
        <end position="150"/>
    </location>
</feature>
<dbReference type="Pfam" id="PF12679">
    <property type="entry name" value="ABC2_membrane_2"/>
    <property type="match status" value="1"/>
</dbReference>
<dbReference type="RefSeq" id="WP_098455538.1">
    <property type="nucleotide sequence ID" value="NZ_PDJG01000001.1"/>
</dbReference>
<dbReference type="OrthoDB" id="3819831at2"/>
<dbReference type="GO" id="GO:0005886">
    <property type="term" value="C:plasma membrane"/>
    <property type="evidence" value="ECO:0007669"/>
    <property type="project" value="UniProtKB-SubCell"/>
</dbReference>
<evidence type="ECO:0000256" key="1">
    <source>
        <dbReference type="SAM" id="Phobius"/>
    </source>
</evidence>
<keyword evidence="3" id="KW-1185">Reference proteome</keyword>
<feature type="transmembrane region" description="Helical" evidence="1">
    <location>
        <begin position="237"/>
        <end position="258"/>
    </location>
</feature>
<proteinExistence type="predicted"/>
<keyword evidence="1" id="KW-1133">Transmembrane helix</keyword>
<name>A0A2A9E6C5_9MICO</name>
<evidence type="ECO:0000313" key="3">
    <source>
        <dbReference type="Proteomes" id="UP000225548"/>
    </source>
</evidence>
<feature type="transmembrane region" description="Helical" evidence="1">
    <location>
        <begin position="12"/>
        <end position="36"/>
    </location>
</feature>
<keyword evidence="1" id="KW-0812">Transmembrane</keyword>
<dbReference type="AlphaFoldDB" id="A0A2A9E6C5"/>
<dbReference type="Proteomes" id="UP000225548">
    <property type="component" value="Unassembled WGS sequence"/>
</dbReference>
<protein>
    <submittedName>
        <fullName evidence="2">ABC-2 type transport system permease protein</fullName>
    </submittedName>
</protein>
<dbReference type="EMBL" id="PDJG01000001">
    <property type="protein sequence ID" value="PFG34518.1"/>
    <property type="molecule type" value="Genomic_DNA"/>
</dbReference>
<sequence length="328" mass="34572">MRLLKVEIQRFFARRLVLVGAVLSLAVVVLALVGLWDGAKPLSDEEQAWAVSNYEEQAKYWEENGDEQIAGCYEGEAEEQEINPAADWGCDQMTAPRLEDWIGSQRELASALEPALADISSLFVVLAFLLGAGFVAAEISTGALGNWLTFEPRRVRVYASKVAAAALGTIPIVLGLVAVFVVGAYGIFASFDALGDLTGDVWGGVASLAGRSIALAAVVAALGVGVGALLKHTAAALGVLVGYMIVFEGIVSGLAQAVRPYLLLVNIDAVTKGEGQYWVEVCTTEALGQSCMSDFRTVSLAHGVTVIGVLTVVVVVVAGVVFRRRDVS</sequence>
<reference evidence="2 3" key="1">
    <citation type="submission" date="2017-10" db="EMBL/GenBank/DDBJ databases">
        <title>Sequencing the genomes of 1000 actinobacteria strains.</title>
        <authorList>
            <person name="Klenk H.-P."/>
        </authorList>
    </citation>
    <scope>NUCLEOTIDE SEQUENCE [LARGE SCALE GENOMIC DNA]</scope>
    <source>
        <strain evidence="2 3">DSM 18966</strain>
    </source>
</reference>
<feature type="transmembrane region" description="Helical" evidence="1">
    <location>
        <begin position="300"/>
        <end position="322"/>
    </location>
</feature>
<feature type="transmembrane region" description="Helical" evidence="1">
    <location>
        <begin position="162"/>
        <end position="188"/>
    </location>
</feature>
<comment type="caution">
    <text evidence="2">The sequence shown here is derived from an EMBL/GenBank/DDBJ whole genome shotgun (WGS) entry which is preliminary data.</text>
</comment>
<keyword evidence="1" id="KW-0472">Membrane</keyword>
<gene>
    <name evidence="2" type="ORF">ATL42_2432</name>
</gene>
<dbReference type="GO" id="GO:0140359">
    <property type="term" value="F:ABC-type transporter activity"/>
    <property type="evidence" value="ECO:0007669"/>
    <property type="project" value="InterPro"/>
</dbReference>
<accession>A0A2A9E6C5</accession>
<evidence type="ECO:0000313" key="2">
    <source>
        <dbReference type="EMBL" id="PFG34518.1"/>
    </source>
</evidence>